<organism evidence="8 9">
    <name type="scientific">SAR86 cluster bacterium</name>
    <dbReference type="NCBI Taxonomy" id="2030880"/>
    <lineage>
        <taxon>Bacteria</taxon>
        <taxon>Pseudomonadati</taxon>
        <taxon>Pseudomonadota</taxon>
        <taxon>Gammaproteobacteria</taxon>
        <taxon>SAR86 cluster</taxon>
    </lineage>
</organism>
<sequence>TKLLEMELEMKSSVVKILGFILLLPLAFSSYAQPEKFVAGTHYIELSVPVNTNDASKVEVLEAFWYGCTHCFRFEPLITNWEANMADDVEFVRFPAMWNALMEIHAQVFYAAEALDALDVLHEPIFNAINIEGNRLQNESQIGALFVAHGISQSDFESAFNSFSVRTKVKQAETRMAGYQIRSTPNMVVNGKYLVTTGEAVRTQAEMLEVIDFLVEKERQAMRSGG</sequence>
<gene>
    <name evidence="8" type="ORF">COC19_03060</name>
</gene>
<evidence type="ECO:0000259" key="7">
    <source>
        <dbReference type="Pfam" id="PF01323"/>
    </source>
</evidence>
<evidence type="ECO:0000256" key="4">
    <source>
        <dbReference type="ARBA" id="ARBA00023157"/>
    </source>
</evidence>
<dbReference type="GO" id="GO:0016491">
    <property type="term" value="F:oxidoreductase activity"/>
    <property type="evidence" value="ECO:0007669"/>
    <property type="project" value="InterPro"/>
</dbReference>
<comment type="caution">
    <text evidence="8">The sequence shown here is derived from an EMBL/GenBank/DDBJ whole genome shotgun (WGS) entry which is preliminary data.</text>
</comment>
<dbReference type="Gene3D" id="3.40.30.10">
    <property type="entry name" value="Glutaredoxin"/>
    <property type="match status" value="1"/>
</dbReference>
<feature type="non-terminal residue" evidence="8">
    <location>
        <position position="1"/>
    </location>
</feature>
<name>A0A2A4MQV5_9GAMM</name>
<dbReference type="InterPro" id="IPR023205">
    <property type="entry name" value="DsbA/DsbL"/>
</dbReference>
<evidence type="ECO:0000256" key="3">
    <source>
        <dbReference type="ARBA" id="ARBA00022729"/>
    </source>
</evidence>
<dbReference type="Pfam" id="PF01323">
    <property type="entry name" value="DSBA"/>
    <property type="match status" value="1"/>
</dbReference>
<dbReference type="AlphaFoldDB" id="A0A2A4MQV5"/>
<evidence type="ECO:0000256" key="6">
    <source>
        <dbReference type="PIRSR" id="PIRSR001488-1"/>
    </source>
</evidence>
<keyword evidence="3" id="KW-0732">Signal</keyword>
<dbReference type="SUPFAM" id="SSF52833">
    <property type="entry name" value="Thioredoxin-like"/>
    <property type="match status" value="1"/>
</dbReference>
<comment type="similarity">
    <text evidence="1">Belongs to the thioredoxin family. DsbA subfamily.</text>
</comment>
<evidence type="ECO:0000256" key="1">
    <source>
        <dbReference type="ARBA" id="ARBA00005791"/>
    </source>
</evidence>
<dbReference type="PANTHER" id="PTHR35891:SF2">
    <property type="entry name" value="THIOL:DISULFIDE INTERCHANGE PROTEIN DSBA"/>
    <property type="match status" value="1"/>
</dbReference>
<evidence type="ECO:0000313" key="8">
    <source>
        <dbReference type="EMBL" id="PCH62272.1"/>
    </source>
</evidence>
<protein>
    <recommendedName>
        <fullName evidence="2">Thiol:disulfide interchange protein DsbA</fullName>
    </recommendedName>
</protein>
<dbReference type="PIRSF" id="PIRSF001488">
    <property type="entry name" value="Tdi_protein"/>
    <property type="match status" value="1"/>
</dbReference>
<evidence type="ECO:0000256" key="5">
    <source>
        <dbReference type="ARBA" id="ARBA00023284"/>
    </source>
</evidence>
<dbReference type="InterPro" id="IPR001853">
    <property type="entry name" value="DSBA-like_thioredoxin_dom"/>
</dbReference>
<proteinExistence type="inferred from homology"/>
<dbReference type="EMBL" id="NVQR01000042">
    <property type="protein sequence ID" value="PCH62272.1"/>
    <property type="molecule type" value="Genomic_DNA"/>
</dbReference>
<feature type="disulfide bond" description="Redox-active" evidence="6">
    <location>
        <begin position="68"/>
        <end position="71"/>
    </location>
</feature>
<feature type="domain" description="DSBA-like thioredoxin" evidence="7">
    <location>
        <begin position="105"/>
        <end position="195"/>
    </location>
</feature>
<reference evidence="9" key="1">
    <citation type="submission" date="2017-08" db="EMBL/GenBank/DDBJ databases">
        <title>A dynamic microbial community with high functional redundancy inhabits the cold, oxic subseafloor aquifer.</title>
        <authorList>
            <person name="Tully B.J."/>
            <person name="Wheat C.G."/>
            <person name="Glazer B.T."/>
            <person name="Huber J.A."/>
        </authorList>
    </citation>
    <scope>NUCLEOTIDE SEQUENCE [LARGE SCALE GENOMIC DNA]</scope>
</reference>
<keyword evidence="4" id="KW-1015">Disulfide bond</keyword>
<dbReference type="InterPro" id="IPR036249">
    <property type="entry name" value="Thioredoxin-like_sf"/>
</dbReference>
<dbReference type="InterPro" id="IPR050824">
    <property type="entry name" value="Thiol_disulfide_DsbA"/>
</dbReference>
<accession>A0A2A4MQV5</accession>
<dbReference type="PANTHER" id="PTHR35891">
    <property type="entry name" value="THIOL:DISULFIDE INTERCHANGE PROTEIN DSBA"/>
    <property type="match status" value="1"/>
</dbReference>
<evidence type="ECO:0000313" key="9">
    <source>
        <dbReference type="Proteomes" id="UP000218172"/>
    </source>
</evidence>
<dbReference type="CDD" id="cd03019">
    <property type="entry name" value="DsbA_DsbA"/>
    <property type="match status" value="1"/>
</dbReference>
<keyword evidence="5" id="KW-0676">Redox-active center</keyword>
<dbReference type="Proteomes" id="UP000218172">
    <property type="component" value="Unassembled WGS sequence"/>
</dbReference>
<evidence type="ECO:0000256" key="2">
    <source>
        <dbReference type="ARBA" id="ARBA00013831"/>
    </source>
</evidence>